<dbReference type="GO" id="GO:0016301">
    <property type="term" value="F:kinase activity"/>
    <property type="evidence" value="ECO:0007669"/>
    <property type="project" value="UniProtKB-KW"/>
</dbReference>
<sequence length="303" mass="33689">MNTNPQLKRASVILNPSAGQGRVLNQWNAILTELRNGFEDVQVFETTAPGEGATFVERLHQDTDLIIAAGGDGTVHEIAEAVSSIKKNPPAFGILPGGTCNDFSRALGMEQNPVKAAAQLNRKKIRQIDIGAFNDNFFTNFWGIGMITHVSESIDPDTKERFGRLSYYLSAAKSFQTWEPFRITIESKEFQYEGQAAMFLAVNGPFTGGIRPFFPDTDIQDGKLDCLLIEEPSISFIWDVLQNRLSDTSREGQGYQYFQSSEIHIKTAPQQLIDCDGEREHKTPAIVRSLQKHLTALIGDVSF</sequence>
<keyword evidence="13" id="KW-1185">Reference proteome</keyword>
<gene>
    <name evidence="12" type="ORF">JYA64_04580</name>
</gene>
<dbReference type="Pfam" id="PF19279">
    <property type="entry name" value="YegS_C"/>
    <property type="match status" value="1"/>
</dbReference>
<keyword evidence="8" id="KW-0443">Lipid metabolism</keyword>
<proteinExistence type="inferred from homology"/>
<feature type="domain" description="DAGKc" evidence="11">
    <location>
        <begin position="5"/>
        <end position="136"/>
    </location>
</feature>
<keyword evidence="6 12" id="KW-0418">Kinase</keyword>
<evidence type="ECO:0000256" key="7">
    <source>
        <dbReference type="ARBA" id="ARBA00022840"/>
    </source>
</evidence>
<dbReference type="Pfam" id="PF00781">
    <property type="entry name" value="DAGK_cat"/>
    <property type="match status" value="1"/>
</dbReference>
<evidence type="ECO:0000256" key="8">
    <source>
        <dbReference type="ARBA" id="ARBA00023098"/>
    </source>
</evidence>
<dbReference type="PANTHER" id="PTHR12358:SF107">
    <property type="entry name" value="LIPID KINASE BMRU-RELATED"/>
    <property type="match status" value="1"/>
</dbReference>
<evidence type="ECO:0000313" key="12">
    <source>
        <dbReference type="EMBL" id="MBN3544555.1"/>
    </source>
</evidence>
<dbReference type="SUPFAM" id="SSF111331">
    <property type="entry name" value="NAD kinase/diacylglycerol kinase-like"/>
    <property type="match status" value="1"/>
</dbReference>
<dbReference type="PROSITE" id="PS50146">
    <property type="entry name" value="DAGK"/>
    <property type="match status" value="1"/>
</dbReference>
<keyword evidence="10" id="KW-1208">Phospholipid metabolism</keyword>
<keyword evidence="5" id="KW-0547">Nucleotide-binding</keyword>
<dbReference type="NCBIfam" id="TIGR00147">
    <property type="entry name" value="YegS/Rv2252/BmrU family lipid kinase"/>
    <property type="match status" value="1"/>
</dbReference>
<dbReference type="Gene3D" id="3.40.50.10330">
    <property type="entry name" value="Probable inorganic polyphosphate/atp-NAD kinase, domain 1"/>
    <property type="match status" value="1"/>
</dbReference>
<evidence type="ECO:0000256" key="1">
    <source>
        <dbReference type="ARBA" id="ARBA00001946"/>
    </source>
</evidence>
<dbReference type="SMART" id="SM00046">
    <property type="entry name" value="DAGKc"/>
    <property type="match status" value="1"/>
</dbReference>
<comment type="caution">
    <text evidence="12">The sequence shown here is derived from an EMBL/GenBank/DDBJ whole genome shotgun (WGS) entry which is preliminary data.</text>
</comment>
<evidence type="ECO:0000256" key="4">
    <source>
        <dbReference type="ARBA" id="ARBA00022679"/>
    </source>
</evidence>
<name>A0ABS2Z8R9_9BACL</name>
<dbReference type="InterPro" id="IPR005218">
    <property type="entry name" value="Diacylglycerol/lipid_kinase"/>
</dbReference>
<evidence type="ECO:0000313" key="13">
    <source>
        <dbReference type="Proteomes" id="UP001319060"/>
    </source>
</evidence>
<reference evidence="12 13" key="1">
    <citation type="submission" date="2021-01" db="EMBL/GenBank/DDBJ databases">
        <title>Genome Sequencing of Type Strains.</title>
        <authorList>
            <person name="Lemaire J.F."/>
            <person name="Inderbitzin P."/>
            <person name="Collins S.B."/>
            <person name="Wespe N."/>
            <person name="Knight-Connoni V."/>
        </authorList>
    </citation>
    <scope>NUCLEOTIDE SEQUENCE [LARGE SCALE GENOMIC DNA]</scope>
    <source>
        <strain evidence="12 13">DSM 14730</strain>
    </source>
</reference>
<dbReference type="PANTHER" id="PTHR12358">
    <property type="entry name" value="SPHINGOSINE KINASE"/>
    <property type="match status" value="1"/>
</dbReference>
<keyword evidence="7" id="KW-0067">ATP-binding</keyword>
<evidence type="ECO:0000256" key="3">
    <source>
        <dbReference type="ARBA" id="ARBA00022516"/>
    </source>
</evidence>
<dbReference type="RefSeq" id="WP_188403754.1">
    <property type="nucleotide sequence ID" value="NZ_BMCE01000002.1"/>
</dbReference>
<keyword evidence="9" id="KW-0594">Phospholipid biosynthesis</keyword>
<evidence type="ECO:0000256" key="10">
    <source>
        <dbReference type="ARBA" id="ARBA00023264"/>
    </source>
</evidence>
<dbReference type="InterPro" id="IPR016064">
    <property type="entry name" value="NAD/diacylglycerol_kinase_sf"/>
</dbReference>
<protein>
    <submittedName>
        <fullName evidence="12">Diacylglycerol kinase family lipid kinase</fullName>
    </submittedName>
</protein>
<dbReference type="InterPro" id="IPR045540">
    <property type="entry name" value="YegS/DAGK_C"/>
</dbReference>
<organism evidence="12 13">
    <name type="scientific">Fictibacillus barbaricus</name>
    <dbReference type="NCBI Taxonomy" id="182136"/>
    <lineage>
        <taxon>Bacteria</taxon>
        <taxon>Bacillati</taxon>
        <taxon>Bacillota</taxon>
        <taxon>Bacilli</taxon>
        <taxon>Bacillales</taxon>
        <taxon>Fictibacillaceae</taxon>
        <taxon>Fictibacillus</taxon>
    </lineage>
</organism>
<dbReference type="InterPro" id="IPR001206">
    <property type="entry name" value="Diacylglycerol_kinase_cat_dom"/>
</dbReference>
<dbReference type="EMBL" id="JAFHKS010000042">
    <property type="protein sequence ID" value="MBN3544555.1"/>
    <property type="molecule type" value="Genomic_DNA"/>
</dbReference>
<accession>A0ABS2Z8R9</accession>
<evidence type="ECO:0000256" key="9">
    <source>
        <dbReference type="ARBA" id="ARBA00023209"/>
    </source>
</evidence>
<keyword evidence="4" id="KW-0808">Transferase</keyword>
<evidence type="ECO:0000256" key="6">
    <source>
        <dbReference type="ARBA" id="ARBA00022777"/>
    </source>
</evidence>
<evidence type="ECO:0000256" key="5">
    <source>
        <dbReference type="ARBA" id="ARBA00022741"/>
    </source>
</evidence>
<comment type="cofactor">
    <cofactor evidence="1">
        <name>Mg(2+)</name>
        <dbReference type="ChEBI" id="CHEBI:18420"/>
    </cofactor>
</comment>
<comment type="similarity">
    <text evidence="2">Belongs to the diacylglycerol/lipid kinase family.</text>
</comment>
<keyword evidence="3" id="KW-0444">Lipid biosynthesis</keyword>
<evidence type="ECO:0000256" key="2">
    <source>
        <dbReference type="ARBA" id="ARBA00005983"/>
    </source>
</evidence>
<dbReference type="InterPro" id="IPR017438">
    <property type="entry name" value="ATP-NAD_kinase_N"/>
</dbReference>
<dbReference type="InterPro" id="IPR050187">
    <property type="entry name" value="Lipid_Phosphate_FormReg"/>
</dbReference>
<dbReference type="Gene3D" id="2.60.200.40">
    <property type="match status" value="1"/>
</dbReference>
<dbReference type="Proteomes" id="UP001319060">
    <property type="component" value="Unassembled WGS sequence"/>
</dbReference>
<evidence type="ECO:0000259" key="11">
    <source>
        <dbReference type="PROSITE" id="PS50146"/>
    </source>
</evidence>